<dbReference type="EMBL" id="JARKIE010000067">
    <property type="protein sequence ID" value="KAJ7690069.1"/>
    <property type="molecule type" value="Genomic_DNA"/>
</dbReference>
<dbReference type="InterPro" id="IPR036291">
    <property type="entry name" value="NAD(P)-bd_dom_sf"/>
</dbReference>
<feature type="domain" description="NmrA-like" evidence="1">
    <location>
        <begin position="6"/>
        <end position="82"/>
    </location>
</feature>
<comment type="caution">
    <text evidence="2">The sequence shown here is derived from an EMBL/GenBank/DDBJ whole genome shotgun (WGS) entry which is preliminary data.</text>
</comment>
<evidence type="ECO:0000313" key="3">
    <source>
        <dbReference type="Proteomes" id="UP001221757"/>
    </source>
</evidence>
<sequence length="345" mass="37163">MSSPQKFLFLGATGYIGASILEKFLKHPRAAEFQISALVRDISKAEKLKAFGVTSIVGDNSDLDLLQALAKDADVVISVAESTNVPATKAALIGAKRHFEETGRPTIYIHTSGAGAIADCTVHGMHQDSPTYDDFDAAQMAMISPAQLHRPVDLELLCADDEGYIKSYIILPTTVYGVPKGPLADCGIQRLQNSLLTWLVPVSLARGQGGMVGEGRNIWQNVELDELADLYIILYNQIAKDDQISHGRAGLYFAENGAHQLSEVSAIIARTLFEHGKGQSPIPTPFTKDEETNMGPMVMLIGSNAKCKASRARALGWQPTKSTSAFMESAREVTIMSLASPTSNA</sequence>
<dbReference type="InterPro" id="IPR051783">
    <property type="entry name" value="NAD(P)-dependent_oxidoreduct"/>
</dbReference>
<proteinExistence type="predicted"/>
<dbReference type="Pfam" id="PF05368">
    <property type="entry name" value="NmrA"/>
    <property type="match status" value="1"/>
</dbReference>
<dbReference type="PANTHER" id="PTHR48079">
    <property type="entry name" value="PROTEIN YEEZ"/>
    <property type="match status" value="1"/>
</dbReference>
<organism evidence="2 3">
    <name type="scientific">Mycena rosella</name>
    <name type="common">Pink bonnet</name>
    <name type="synonym">Agaricus rosellus</name>
    <dbReference type="NCBI Taxonomy" id="1033263"/>
    <lineage>
        <taxon>Eukaryota</taxon>
        <taxon>Fungi</taxon>
        <taxon>Dikarya</taxon>
        <taxon>Basidiomycota</taxon>
        <taxon>Agaricomycotina</taxon>
        <taxon>Agaricomycetes</taxon>
        <taxon>Agaricomycetidae</taxon>
        <taxon>Agaricales</taxon>
        <taxon>Marasmiineae</taxon>
        <taxon>Mycenaceae</taxon>
        <taxon>Mycena</taxon>
    </lineage>
</organism>
<gene>
    <name evidence="2" type="ORF">B0H17DRAFT_1065455</name>
</gene>
<reference evidence="2" key="1">
    <citation type="submission" date="2023-03" db="EMBL/GenBank/DDBJ databases">
        <title>Massive genome expansion in bonnet fungi (Mycena s.s.) driven by repeated elements and novel gene families across ecological guilds.</title>
        <authorList>
            <consortium name="Lawrence Berkeley National Laboratory"/>
            <person name="Harder C.B."/>
            <person name="Miyauchi S."/>
            <person name="Viragh M."/>
            <person name="Kuo A."/>
            <person name="Thoen E."/>
            <person name="Andreopoulos B."/>
            <person name="Lu D."/>
            <person name="Skrede I."/>
            <person name="Drula E."/>
            <person name="Henrissat B."/>
            <person name="Morin E."/>
            <person name="Kohler A."/>
            <person name="Barry K."/>
            <person name="LaButti K."/>
            <person name="Morin E."/>
            <person name="Salamov A."/>
            <person name="Lipzen A."/>
            <person name="Mereny Z."/>
            <person name="Hegedus B."/>
            <person name="Baldrian P."/>
            <person name="Stursova M."/>
            <person name="Weitz H."/>
            <person name="Taylor A."/>
            <person name="Grigoriev I.V."/>
            <person name="Nagy L.G."/>
            <person name="Martin F."/>
            <person name="Kauserud H."/>
        </authorList>
    </citation>
    <scope>NUCLEOTIDE SEQUENCE</scope>
    <source>
        <strain evidence="2">CBHHK067</strain>
    </source>
</reference>
<dbReference type="SUPFAM" id="SSF51735">
    <property type="entry name" value="NAD(P)-binding Rossmann-fold domains"/>
    <property type="match status" value="1"/>
</dbReference>
<protein>
    <recommendedName>
        <fullName evidence="1">NmrA-like domain-containing protein</fullName>
    </recommendedName>
</protein>
<dbReference type="Gene3D" id="3.40.50.720">
    <property type="entry name" value="NAD(P)-binding Rossmann-like Domain"/>
    <property type="match status" value="1"/>
</dbReference>
<dbReference type="GO" id="GO:0004029">
    <property type="term" value="F:aldehyde dehydrogenase (NAD+) activity"/>
    <property type="evidence" value="ECO:0007669"/>
    <property type="project" value="TreeGrafter"/>
</dbReference>
<dbReference type="Proteomes" id="UP001221757">
    <property type="component" value="Unassembled WGS sequence"/>
</dbReference>
<dbReference type="InterPro" id="IPR008030">
    <property type="entry name" value="NmrA-like"/>
</dbReference>
<evidence type="ECO:0000259" key="1">
    <source>
        <dbReference type="Pfam" id="PF05368"/>
    </source>
</evidence>
<evidence type="ECO:0000313" key="2">
    <source>
        <dbReference type="EMBL" id="KAJ7690069.1"/>
    </source>
</evidence>
<dbReference type="PANTHER" id="PTHR48079:SF6">
    <property type="entry name" value="NAD(P)-BINDING DOMAIN-CONTAINING PROTEIN-RELATED"/>
    <property type="match status" value="1"/>
</dbReference>
<name>A0AAD7DFF7_MYCRO</name>
<accession>A0AAD7DFF7</accession>
<keyword evidence="3" id="KW-1185">Reference proteome</keyword>
<dbReference type="GO" id="GO:0005737">
    <property type="term" value="C:cytoplasm"/>
    <property type="evidence" value="ECO:0007669"/>
    <property type="project" value="TreeGrafter"/>
</dbReference>
<dbReference type="AlphaFoldDB" id="A0AAD7DFF7"/>